<dbReference type="AlphaFoldDB" id="A0A0A0EAW3"/>
<dbReference type="PANTHER" id="PTHR11941:SF54">
    <property type="entry name" value="ENOYL-COA HYDRATASE, MITOCHONDRIAL"/>
    <property type="match status" value="1"/>
</dbReference>
<protein>
    <submittedName>
        <fullName evidence="3">Enoyl-CoA hydratase</fullName>
        <ecNumber evidence="3">4.2.1.17</ecNumber>
    </submittedName>
</protein>
<name>A0A0A0EAW3_9RHOB</name>
<keyword evidence="4" id="KW-1185">Reference proteome</keyword>
<dbReference type="InterPro" id="IPR001753">
    <property type="entry name" value="Enoyl-CoA_hydra/iso"/>
</dbReference>
<evidence type="ECO:0000256" key="2">
    <source>
        <dbReference type="ARBA" id="ARBA00023239"/>
    </source>
</evidence>
<comment type="similarity">
    <text evidence="1">Belongs to the enoyl-CoA hydratase/isomerase family.</text>
</comment>
<dbReference type="Gene3D" id="3.90.226.10">
    <property type="entry name" value="2-enoyl-CoA Hydratase, Chain A, domain 1"/>
    <property type="match status" value="1"/>
</dbReference>
<dbReference type="NCBIfam" id="NF004781">
    <property type="entry name" value="PRK06127.1"/>
    <property type="match status" value="1"/>
</dbReference>
<dbReference type="CDD" id="cd06558">
    <property type="entry name" value="crotonase-like"/>
    <property type="match status" value="1"/>
</dbReference>
<organism evidence="3 4">
    <name type="scientific">Pseudooceanicola atlanticus</name>
    <dbReference type="NCBI Taxonomy" id="1461694"/>
    <lineage>
        <taxon>Bacteria</taxon>
        <taxon>Pseudomonadati</taxon>
        <taxon>Pseudomonadota</taxon>
        <taxon>Alphaproteobacteria</taxon>
        <taxon>Rhodobacterales</taxon>
        <taxon>Paracoccaceae</taxon>
        <taxon>Pseudooceanicola</taxon>
    </lineage>
</organism>
<dbReference type="GO" id="GO:0006635">
    <property type="term" value="P:fatty acid beta-oxidation"/>
    <property type="evidence" value="ECO:0007669"/>
    <property type="project" value="TreeGrafter"/>
</dbReference>
<comment type="caution">
    <text evidence="3">The sequence shown here is derived from an EMBL/GenBank/DDBJ whole genome shotgun (WGS) entry which is preliminary data.</text>
</comment>
<dbReference type="PANTHER" id="PTHR11941">
    <property type="entry name" value="ENOYL-COA HYDRATASE-RELATED"/>
    <property type="match status" value="1"/>
</dbReference>
<evidence type="ECO:0000313" key="3">
    <source>
        <dbReference type="EMBL" id="KGM47629.1"/>
    </source>
</evidence>
<dbReference type="STRING" id="1461694.ATO9_17475"/>
<dbReference type="InterPro" id="IPR029045">
    <property type="entry name" value="ClpP/crotonase-like_dom_sf"/>
</dbReference>
<dbReference type="eggNOG" id="COG1024">
    <property type="taxonomic scope" value="Bacteria"/>
</dbReference>
<dbReference type="SUPFAM" id="SSF52096">
    <property type="entry name" value="ClpP/crotonase"/>
    <property type="match status" value="1"/>
</dbReference>
<dbReference type="GO" id="GO:0004300">
    <property type="term" value="F:enoyl-CoA hydratase activity"/>
    <property type="evidence" value="ECO:0007669"/>
    <property type="project" value="UniProtKB-EC"/>
</dbReference>
<dbReference type="EC" id="4.2.1.17" evidence="3"/>
<reference evidence="3 4" key="1">
    <citation type="journal article" date="2015" name="Antonie Van Leeuwenhoek">
        <title>Pseudooceanicola atlanticus gen. nov. sp. nov., isolated from surface seawater of the Atlantic Ocean and reclassification of Oceanicola batsensis, Oceanicola marinus, Oceanicola nitratireducens, Oceanicola nanhaiensis, Oceanicola antarcticus and Oceanicola flagellatus, as Pseudooceanicola batsensis comb. nov., Pseudooceanicola marinus comb. nov., Pseudooceanicola nitratireducens comb. nov., Pseudooceanicola nanhaiensis comb. nov., Pseudooceanicola antarcticus comb. nov., and Pseudooceanicola flagellatus comb. nov.</title>
        <authorList>
            <person name="Lai Q."/>
            <person name="Li G."/>
            <person name="Liu X."/>
            <person name="Du Y."/>
            <person name="Sun F."/>
            <person name="Shao Z."/>
        </authorList>
    </citation>
    <scope>NUCLEOTIDE SEQUENCE [LARGE SCALE GENOMIC DNA]</scope>
    <source>
        <strain evidence="3 4">22II-s11g</strain>
    </source>
</reference>
<dbReference type="Pfam" id="PF00378">
    <property type="entry name" value="ECH_1"/>
    <property type="match status" value="1"/>
</dbReference>
<keyword evidence="2 3" id="KW-0456">Lyase</keyword>
<dbReference type="Gene3D" id="1.10.12.10">
    <property type="entry name" value="Lyase 2-enoyl-coa Hydratase, Chain A, domain 2"/>
    <property type="match status" value="1"/>
</dbReference>
<accession>A0A0A0EAW3</accession>
<evidence type="ECO:0000256" key="1">
    <source>
        <dbReference type="ARBA" id="ARBA00005254"/>
    </source>
</evidence>
<evidence type="ECO:0000313" key="4">
    <source>
        <dbReference type="Proteomes" id="UP000030004"/>
    </source>
</evidence>
<sequence>MRTEVRDGVGWVIFSNPKRRNALTYTMWRQVPAAIADMAETSDVRVVALRGEGESSFISGADISEFATRRSTPEQVAEYDRVGTAANAAIVNCPLPTVAVIRTWCVGGGMATALGCDLRIAAEDTRFAVPAAQLGLGYRYSGIKALTDVVGPANAREIFFTARKYSAEEALSMGLINRILPVDGFDTAADEYLAQIAGNAPLTMRAAKMAIHAVGQDAGERDVASIEAAIQACFDSEDYKEGRAAFAEKRAPVFKGR</sequence>
<dbReference type="Proteomes" id="UP000030004">
    <property type="component" value="Unassembled WGS sequence"/>
</dbReference>
<proteinExistence type="inferred from homology"/>
<gene>
    <name evidence="3" type="ORF">ATO9_17475</name>
</gene>
<dbReference type="EMBL" id="AQQX01000009">
    <property type="protein sequence ID" value="KGM47629.1"/>
    <property type="molecule type" value="Genomic_DNA"/>
</dbReference>
<dbReference type="InterPro" id="IPR014748">
    <property type="entry name" value="Enoyl-CoA_hydra_C"/>
</dbReference>